<evidence type="ECO:0000313" key="3">
    <source>
        <dbReference type="Proteomes" id="UP001295423"/>
    </source>
</evidence>
<dbReference type="Gene3D" id="3.40.525.10">
    <property type="entry name" value="CRAL-TRIO lipid binding domain"/>
    <property type="match status" value="1"/>
</dbReference>
<evidence type="ECO:0000313" key="2">
    <source>
        <dbReference type="EMBL" id="CAJ1967588.1"/>
    </source>
</evidence>
<name>A0AAD2JNR6_9STRA</name>
<dbReference type="InterPro" id="IPR036865">
    <property type="entry name" value="CRAL-TRIO_dom_sf"/>
</dbReference>
<protein>
    <recommendedName>
        <fullName evidence="1">DUF6824 domain-containing protein</fullName>
    </recommendedName>
</protein>
<reference evidence="2" key="1">
    <citation type="submission" date="2023-08" db="EMBL/GenBank/DDBJ databases">
        <authorList>
            <person name="Audoor S."/>
            <person name="Bilcke G."/>
        </authorList>
    </citation>
    <scope>NUCLEOTIDE SEQUENCE</scope>
</reference>
<sequence length="438" mass="49916">MDCFHTTSNSSGTSTPPFFSTKLKNEALNEKEMAADTMPSPMNQLSRQERELVMFEIHGVNQVTTGSMEFQQEKLRSLSTELSLIVRGKSAFTMAQSQNLQYTINPDFRLLFLRSTDWNVTESAQLMLQFFRAKLELFGPGFLTSRITFNDLSTQVQKSVRLGFIQVLPFRDTAGRAIVVFFPSLLENSGTSTEDMVRAAWYTIMSASADIETNMNGLVVIHYLAKLDWSQLDRIGIWQIAKFQQCLPFKFRAAHICDANTDGGSFYHAIFIKTLDAISRVRLLHHSGSNLEVVYKLQTFGIQARILPLDKHGMPTKETHQKWLGRQQRLETEERNIHRVLIPTNKDVLKGRGRGVQNHVGNLRFRHMVAERQNEYDANDMFGAKGIVANKVMAEIESEGGRFLKDDGISWVRLDDTDAREKISMTFRSQRKDSNASR</sequence>
<dbReference type="GO" id="GO:0016020">
    <property type="term" value="C:membrane"/>
    <property type="evidence" value="ECO:0007669"/>
    <property type="project" value="TreeGrafter"/>
</dbReference>
<gene>
    <name evidence="2" type="ORF">CYCCA115_LOCUS22842</name>
</gene>
<organism evidence="2 3">
    <name type="scientific">Cylindrotheca closterium</name>
    <dbReference type="NCBI Taxonomy" id="2856"/>
    <lineage>
        <taxon>Eukaryota</taxon>
        <taxon>Sar</taxon>
        <taxon>Stramenopiles</taxon>
        <taxon>Ochrophyta</taxon>
        <taxon>Bacillariophyta</taxon>
        <taxon>Bacillariophyceae</taxon>
        <taxon>Bacillariophycidae</taxon>
        <taxon>Bacillariales</taxon>
        <taxon>Bacillariaceae</taxon>
        <taxon>Cylindrotheca</taxon>
    </lineage>
</organism>
<dbReference type="PANTHER" id="PTHR10174:SF208">
    <property type="entry name" value="CRAL-TRIO DOMAIN-CONTAINING PROTEIN DDB_G0278031"/>
    <property type="match status" value="1"/>
</dbReference>
<dbReference type="SUPFAM" id="SSF52087">
    <property type="entry name" value="CRAL/TRIO domain"/>
    <property type="match status" value="1"/>
</dbReference>
<feature type="domain" description="DUF6824" evidence="1">
    <location>
        <begin position="347"/>
        <end position="428"/>
    </location>
</feature>
<dbReference type="InterPro" id="IPR049227">
    <property type="entry name" value="DUF6824"/>
</dbReference>
<accession>A0AAD2JNR6</accession>
<dbReference type="AlphaFoldDB" id="A0AAD2JNR6"/>
<dbReference type="EMBL" id="CAKOGP040002336">
    <property type="protein sequence ID" value="CAJ1967588.1"/>
    <property type="molecule type" value="Genomic_DNA"/>
</dbReference>
<dbReference type="GO" id="GO:1902936">
    <property type="term" value="F:phosphatidylinositol bisphosphate binding"/>
    <property type="evidence" value="ECO:0007669"/>
    <property type="project" value="TreeGrafter"/>
</dbReference>
<proteinExistence type="predicted"/>
<comment type="caution">
    <text evidence="2">The sequence shown here is derived from an EMBL/GenBank/DDBJ whole genome shotgun (WGS) entry which is preliminary data.</text>
</comment>
<dbReference type="PANTHER" id="PTHR10174">
    <property type="entry name" value="ALPHA-TOCOPHEROL TRANSFER PROTEIN-RELATED"/>
    <property type="match status" value="1"/>
</dbReference>
<evidence type="ECO:0000259" key="1">
    <source>
        <dbReference type="Pfam" id="PF20710"/>
    </source>
</evidence>
<dbReference type="Pfam" id="PF20710">
    <property type="entry name" value="DUF6824"/>
    <property type="match status" value="1"/>
</dbReference>
<keyword evidence="3" id="KW-1185">Reference proteome</keyword>
<dbReference type="Proteomes" id="UP001295423">
    <property type="component" value="Unassembled WGS sequence"/>
</dbReference>